<sequence length="63" mass="6938">NGQKECRRRFIAQFFSSMPAKLPSIFTPSTPRCTWTSGGRTPGSCSLIISLLFPCYCSAMLTS</sequence>
<evidence type="ECO:0000313" key="1">
    <source>
        <dbReference type="EMBL" id="KIH43379.1"/>
    </source>
</evidence>
<evidence type="ECO:0000313" key="2">
    <source>
        <dbReference type="Proteomes" id="UP000054047"/>
    </source>
</evidence>
<feature type="non-terminal residue" evidence="1">
    <location>
        <position position="63"/>
    </location>
</feature>
<proteinExistence type="predicted"/>
<organism evidence="1 2">
    <name type="scientific">Ancylostoma duodenale</name>
    <dbReference type="NCBI Taxonomy" id="51022"/>
    <lineage>
        <taxon>Eukaryota</taxon>
        <taxon>Metazoa</taxon>
        <taxon>Ecdysozoa</taxon>
        <taxon>Nematoda</taxon>
        <taxon>Chromadorea</taxon>
        <taxon>Rhabditida</taxon>
        <taxon>Rhabditina</taxon>
        <taxon>Rhabditomorpha</taxon>
        <taxon>Strongyloidea</taxon>
        <taxon>Ancylostomatidae</taxon>
        <taxon>Ancylostomatinae</taxon>
        <taxon>Ancylostoma</taxon>
    </lineage>
</organism>
<dbReference type="EMBL" id="KN786339">
    <property type="protein sequence ID" value="KIH43379.1"/>
    <property type="molecule type" value="Genomic_DNA"/>
</dbReference>
<gene>
    <name evidence="1" type="ORF">ANCDUO_26615</name>
</gene>
<keyword evidence="2" id="KW-1185">Reference proteome</keyword>
<protein>
    <submittedName>
        <fullName evidence="1">Uncharacterized protein</fullName>
    </submittedName>
</protein>
<reference evidence="1 2" key="1">
    <citation type="submission" date="2013-12" db="EMBL/GenBank/DDBJ databases">
        <title>Draft genome of the parsitic nematode Ancylostoma duodenale.</title>
        <authorList>
            <person name="Mitreva M."/>
        </authorList>
    </citation>
    <scope>NUCLEOTIDE SEQUENCE [LARGE SCALE GENOMIC DNA]</scope>
    <source>
        <strain evidence="1 2">Zhejiang</strain>
    </source>
</reference>
<dbReference type="Proteomes" id="UP000054047">
    <property type="component" value="Unassembled WGS sequence"/>
</dbReference>
<feature type="non-terminal residue" evidence="1">
    <location>
        <position position="1"/>
    </location>
</feature>
<accession>A0A0C2F935</accession>
<name>A0A0C2F935_9BILA</name>
<dbReference type="AlphaFoldDB" id="A0A0C2F935"/>